<dbReference type="Proteomes" id="UP000095284">
    <property type="component" value="Unplaced"/>
</dbReference>
<evidence type="ECO:0000256" key="1">
    <source>
        <dbReference type="ARBA" id="ARBA00004141"/>
    </source>
</evidence>
<dbReference type="GO" id="GO:0051453">
    <property type="term" value="P:regulation of intracellular pH"/>
    <property type="evidence" value="ECO:0007669"/>
    <property type="project" value="TreeGrafter"/>
</dbReference>
<dbReference type="eggNOG" id="KOG1172">
    <property type="taxonomic scope" value="Eukaryota"/>
</dbReference>
<organism evidence="8 9">
    <name type="scientific">Bursaphelenchus xylophilus</name>
    <name type="common">Pinewood nematode worm</name>
    <name type="synonym">Aphelenchoides xylophilus</name>
    <dbReference type="NCBI Taxonomy" id="6326"/>
    <lineage>
        <taxon>Eukaryota</taxon>
        <taxon>Metazoa</taxon>
        <taxon>Ecdysozoa</taxon>
        <taxon>Nematoda</taxon>
        <taxon>Chromadorea</taxon>
        <taxon>Rhabditida</taxon>
        <taxon>Tylenchina</taxon>
        <taxon>Tylenchomorpha</taxon>
        <taxon>Aphelenchoidea</taxon>
        <taxon>Aphelenchoididae</taxon>
        <taxon>Bursaphelenchus</taxon>
    </lineage>
</organism>
<feature type="transmembrane region" description="Helical" evidence="6">
    <location>
        <begin position="131"/>
        <end position="150"/>
    </location>
</feature>
<dbReference type="GO" id="GO:0008510">
    <property type="term" value="F:sodium:bicarbonate symporter activity"/>
    <property type="evidence" value="ECO:0007669"/>
    <property type="project" value="TreeGrafter"/>
</dbReference>
<dbReference type="GO" id="GO:0005886">
    <property type="term" value="C:plasma membrane"/>
    <property type="evidence" value="ECO:0007669"/>
    <property type="project" value="TreeGrafter"/>
</dbReference>
<feature type="transmembrane region" description="Helical" evidence="6">
    <location>
        <begin position="100"/>
        <end position="119"/>
    </location>
</feature>
<evidence type="ECO:0000313" key="9">
    <source>
        <dbReference type="WBParaSite" id="BXY_0419200.1"/>
    </source>
</evidence>
<feature type="region of interest" description="Disordered" evidence="5">
    <location>
        <begin position="328"/>
        <end position="370"/>
    </location>
</feature>
<feature type="transmembrane region" description="Helical" evidence="6">
    <location>
        <begin position="225"/>
        <end position="249"/>
    </location>
</feature>
<name>A0A1I7RTY5_BURXY</name>
<evidence type="ECO:0000256" key="4">
    <source>
        <dbReference type="ARBA" id="ARBA00023136"/>
    </source>
</evidence>
<accession>A0A1I7RTY5</accession>
<evidence type="ECO:0000256" key="6">
    <source>
        <dbReference type="SAM" id="Phobius"/>
    </source>
</evidence>
<evidence type="ECO:0000256" key="3">
    <source>
        <dbReference type="ARBA" id="ARBA00022989"/>
    </source>
</evidence>
<feature type="transmembrane region" description="Helical" evidence="6">
    <location>
        <begin position="282"/>
        <end position="305"/>
    </location>
</feature>
<protein>
    <submittedName>
        <fullName evidence="9">HCO3_cotransp domain-containing protein</fullName>
    </submittedName>
</protein>
<dbReference type="PANTHER" id="PTHR11453">
    <property type="entry name" value="ANION EXCHANGE PROTEIN"/>
    <property type="match status" value="1"/>
</dbReference>
<dbReference type="WBParaSite" id="BXY_0419200.1">
    <property type="protein sequence ID" value="BXY_0419200.1"/>
    <property type="gene ID" value="BXY_0419200"/>
</dbReference>
<feature type="domain" description="Bicarbonate transporter-like transmembrane" evidence="7">
    <location>
        <begin position="45"/>
        <end position="281"/>
    </location>
</feature>
<evidence type="ECO:0000259" key="7">
    <source>
        <dbReference type="Pfam" id="PF00955"/>
    </source>
</evidence>
<keyword evidence="3 6" id="KW-1133">Transmembrane helix</keyword>
<feature type="compositionally biased region" description="Polar residues" evidence="5">
    <location>
        <begin position="338"/>
        <end position="358"/>
    </location>
</feature>
<evidence type="ECO:0000256" key="5">
    <source>
        <dbReference type="SAM" id="MobiDB-lite"/>
    </source>
</evidence>
<sequence length="370" mass="41824">MRFVDRKLLEASDVLFGFLQRLFKRRTKNPIFDPYLPFFKLKKLLQAVLDSACHCLLETPNDPANETQGFVIKNLSIGVTRCRSLGGVPHGLACFFKPDIFIFSILLALCTFWLTLRLAKFRNSPYLAWGVRHAISDFGVLIAVMVFTLLSKMTGLDVPALKFPMKLTPTMDRPWIVDVLNIEGYKVALFALLPAFFYSILVVMDQQITAGIVNRKDNKLKKGDGYHLDLLVVAVLILACSVLGLPFYVASTVLSMTHVDSLKSHSEIAAPGEKARFLGVKFMSHIAFVFPIMLVVMVLIRMFILERIFAPLELRSLDDELPDFGRVMRPRPRAPTRSMRNSISRRPTLSKQNLNGESSEGKRKKTLTWA</sequence>
<keyword evidence="2 6" id="KW-0812">Transmembrane</keyword>
<reference evidence="9" key="1">
    <citation type="submission" date="2016-11" db="UniProtKB">
        <authorList>
            <consortium name="WormBaseParasite"/>
        </authorList>
    </citation>
    <scope>IDENTIFICATION</scope>
</reference>
<keyword evidence="4 6" id="KW-0472">Membrane</keyword>
<dbReference type="GO" id="GO:0005452">
    <property type="term" value="F:solute:inorganic anion antiporter activity"/>
    <property type="evidence" value="ECO:0007669"/>
    <property type="project" value="InterPro"/>
</dbReference>
<dbReference type="PRINTS" id="PR01231">
    <property type="entry name" value="HCO3TRNSPORT"/>
</dbReference>
<dbReference type="GO" id="GO:0006820">
    <property type="term" value="P:monoatomic anion transport"/>
    <property type="evidence" value="ECO:0007669"/>
    <property type="project" value="InterPro"/>
</dbReference>
<dbReference type="Pfam" id="PF00955">
    <property type="entry name" value="HCO3_cotransp"/>
    <property type="match status" value="1"/>
</dbReference>
<dbReference type="AlphaFoldDB" id="A0A1I7RTY5"/>
<dbReference type="PANTHER" id="PTHR11453:SF36">
    <property type="entry name" value="ANION EXCHANGE PROTEIN"/>
    <property type="match status" value="1"/>
</dbReference>
<dbReference type="InterPro" id="IPR003020">
    <property type="entry name" value="HCO3_transpt_euk"/>
</dbReference>
<proteinExistence type="predicted"/>
<evidence type="ECO:0000256" key="2">
    <source>
        <dbReference type="ARBA" id="ARBA00022692"/>
    </source>
</evidence>
<dbReference type="InterPro" id="IPR011531">
    <property type="entry name" value="HCO3_transpt-like_TM_dom"/>
</dbReference>
<comment type="subcellular location">
    <subcellularLocation>
        <location evidence="1">Membrane</location>
        <topology evidence="1">Multi-pass membrane protein</topology>
    </subcellularLocation>
</comment>
<evidence type="ECO:0000313" key="8">
    <source>
        <dbReference type="Proteomes" id="UP000095284"/>
    </source>
</evidence>
<feature type="transmembrane region" description="Helical" evidence="6">
    <location>
        <begin position="184"/>
        <end position="204"/>
    </location>
</feature>